<dbReference type="OrthoDB" id="1903589at2759"/>
<dbReference type="EMBL" id="CM004396">
    <property type="protein sequence ID" value="OAY38331.1"/>
    <property type="molecule type" value="Genomic_DNA"/>
</dbReference>
<sequence>MKTIMEAKRIRRSSSRKPLSDCTNSIHSIKPSLSSSTSTKNSSSHIKSSKFLPANSETTEQSETQAKSTSGSTATGQIGNHSLKSSNISLTVASTPSRDSKPSSLAGTASHEVSEPCSVYSRRESIDKRKSKGKAVAVPMSCFSSVKNQFTRDEMNEGRTTRLSKSCTVPYKKKRRQTTPKEDVANHGLTQDFIEQQRAYFAEIDAFDLPEEEVASIDDLD</sequence>
<keyword evidence="9" id="KW-1185">Reference proteome</keyword>
<evidence type="ECO:0000256" key="5">
    <source>
        <dbReference type="ARBA" id="ARBA00093465"/>
    </source>
</evidence>
<evidence type="ECO:0000313" key="8">
    <source>
        <dbReference type="EMBL" id="OAY38331.1"/>
    </source>
</evidence>
<evidence type="ECO:0000256" key="6">
    <source>
        <dbReference type="SAM" id="MobiDB-lite"/>
    </source>
</evidence>
<accession>A0A2C9V245</accession>
<dbReference type="AlphaFoldDB" id="A0A2C9V245"/>
<reference evidence="9" key="1">
    <citation type="journal article" date="2016" name="Nat. Biotechnol.">
        <title>Sequencing wild and cultivated cassava and related species reveals extensive interspecific hybridization and genetic diversity.</title>
        <authorList>
            <person name="Bredeson J.V."/>
            <person name="Lyons J.B."/>
            <person name="Prochnik S.E."/>
            <person name="Wu G.A."/>
            <person name="Ha C.M."/>
            <person name="Edsinger-Gonzales E."/>
            <person name="Grimwood J."/>
            <person name="Schmutz J."/>
            <person name="Rabbi I.Y."/>
            <person name="Egesi C."/>
            <person name="Nauluvula P."/>
            <person name="Lebot V."/>
            <person name="Ndunguru J."/>
            <person name="Mkamilo G."/>
            <person name="Bart R.S."/>
            <person name="Setter T.L."/>
            <person name="Gleadow R.M."/>
            <person name="Kulakow P."/>
            <person name="Ferguson M.E."/>
            <person name="Rounsley S."/>
            <person name="Rokhsar D.S."/>
        </authorList>
    </citation>
    <scope>NUCLEOTIDE SEQUENCE [LARGE SCALE GENOMIC DNA]</scope>
    <source>
        <strain evidence="9">cv. AM560-2</strain>
    </source>
</reference>
<evidence type="ECO:0000256" key="1">
    <source>
        <dbReference type="ARBA" id="ARBA00022618"/>
    </source>
</evidence>
<feature type="compositionally biased region" description="Polar residues" evidence="6">
    <location>
        <begin position="55"/>
        <end position="107"/>
    </location>
</feature>
<evidence type="ECO:0000256" key="4">
    <source>
        <dbReference type="ARBA" id="ARBA00023306"/>
    </source>
</evidence>
<organism evidence="8 9">
    <name type="scientific">Manihot esculenta</name>
    <name type="common">Cassava</name>
    <name type="synonym">Jatropha manihot</name>
    <dbReference type="NCBI Taxonomy" id="3983"/>
    <lineage>
        <taxon>Eukaryota</taxon>
        <taxon>Viridiplantae</taxon>
        <taxon>Streptophyta</taxon>
        <taxon>Embryophyta</taxon>
        <taxon>Tracheophyta</taxon>
        <taxon>Spermatophyta</taxon>
        <taxon>Magnoliopsida</taxon>
        <taxon>eudicotyledons</taxon>
        <taxon>Gunneridae</taxon>
        <taxon>Pentapetalae</taxon>
        <taxon>rosids</taxon>
        <taxon>fabids</taxon>
        <taxon>Malpighiales</taxon>
        <taxon>Euphorbiaceae</taxon>
        <taxon>Crotonoideae</taxon>
        <taxon>Manihoteae</taxon>
        <taxon>Manihot</taxon>
    </lineage>
</organism>
<name>A0A2C9V245_MANES</name>
<dbReference type="Gramene" id="Manes.10G006100.3.v8.1">
    <property type="protein sequence ID" value="Manes.10G006100.3.v8.1.CDS"/>
    <property type="gene ID" value="Manes.10G006100.v8.1"/>
</dbReference>
<evidence type="ECO:0000256" key="2">
    <source>
        <dbReference type="ARBA" id="ARBA00022776"/>
    </source>
</evidence>
<dbReference type="PANTHER" id="PTHR35740:SF1">
    <property type="entry name" value="OS12G0111700 PROTEIN"/>
    <property type="match status" value="1"/>
</dbReference>
<gene>
    <name evidence="8" type="ORF">MANES_10G006100v8</name>
</gene>
<feature type="region of interest" description="Disordered" evidence="6">
    <location>
        <begin position="1"/>
        <end position="117"/>
    </location>
</feature>
<feature type="region of interest" description="Disordered" evidence="6">
    <location>
        <begin position="168"/>
        <end position="189"/>
    </location>
</feature>
<dbReference type="GO" id="GO:0051301">
    <property type="term" value="P:cell division"/>
    <property type="evidence" value="ECO:0007669"/>
    <property type="project" value="UniProtKB-KW"/>
</dbReference>
<keyword evidence="1" id="KW-0132">Cell division</keyword>
<dbReference type="PANTHER" id="PTHR35740">
    <property type="entry name" value="OS12G0111700 PROTEIN"/>
    <property type="match status" value="1"/>
</dbReference>
<proteinExistence type="inferred from homology"/>
<dbReference type="GO" id="GO:0005634">
    <property type="term" value="C:nucleus"/>
    <property type="evidence" value="ECO:0007669"/>
    <property type="project" value="UniProtKB-SubCell"/>
</dbReference>
<dbReference type="Pfam" id="PF25220">
    <property type="entry name" value="Sororin_C"/>
    <property type="match status" value="1"/>
</dbReference>
<keyword evidence="3" id="KW-0539">Nucleus</keyword>
<evidence type="ECO:0000313" key="9">
    <source>
        <dbReference type="Proteomes" id="UP000091857"/>
    </source>
</evidence>
<dbReference type="InterPro" id="IPR057337">
    <property type="entry name" value="Sororin_C"/>
</dbReference>
<evidence type="ECO:0000256" key="3">
    <source>
        <dbReference type="ARBA" id="ARBA00023242"/>
    </source>
</evidence>
<feature type="domain" description="Sororin C-terminal region" evidence="7">
    <location>
        <begin position="191"/>
        <end position="212"/>
    </location>
</feature>
<dbReference type="Proteomes" id="UP000091857">
    <property type="component" value="Chromosome 10"/>
</dbReference>
<comment type="caution">
    <text evidence="8">The sequence shown here is derived from an EMBL/GenBank/DDBJ whole genome shotgun (WGS) entry which is preliminary data.</text>
</comment>
<evidence type="ECO:0000259" key="7">
    <source>
        <dbReference type="Pfam" id="PF25220"/>
    </source>
</evidence>
<keyword evidence="2" id="KW-0498">Mitosis</keyword>
<protein>
    <recommendedName>
        <fullName evidence="7">Sororin C-terminal region domain-containing protein</fullName>
    </recommendedName>
</protein>
<feature type="compositionally biased region" description="Low complexity" evidence="6">
    <location>
        <begin position="24"/>
        <end position="53"/>
    </location>
</feature>
<keyword evidence="4" id="KW-0131">Cell cycle</keyword>
<comment type="similarity">
    <text evidence="5">Belongs to the sororin family.</text>
</comment>